<dbReference type="AlphaFoldDB" id="A0AAN6X5G9"/>
<protein>
    <submittedName>
        <fullName evidence="1">Uncharacterized protein</fullName>
    </submittedName>
</protein>
<comment type="caution">
    <text evidence="1">The sequence shown here is derived from an EMBL/GenBank/DDBJ whole genome shotgun (WGS) entry which is preliminary data.</text>
</comment>
<keyword evidence="2" id="KW-1185">Reference proteome</keyword>
<evidence type="ECO:0000313" key="2">
    <source>
        <dbReference type="Proteomes" id="UP001302126"/>
    </source>
</evidence>
<reference evidence="1" key="1">
    <citation type="journal article" date="2023" name="Mol. Phylogenet. Evol.">
        <title>Genome-scale phylogeny and comparative genomics of the fungal order Sordariales.</title>
        <authorList>
            <person name="Hensen N."/>
            <person name="Bonometti L."/>
            <person name="Westerberg I."/>
            <person name="Brannstrom I.O."/>
            <person name="Guillou S."/>
            <person name="Cros-Aarteil S."/>
            <person name="Calhoun S."/>
            <person name="Haridas S."/>
            <person name="Kuo A."/>
            <person name="Mondo S."/>
            <person name="Pangilinan J."/>
            <person name="Riley R."/>
            <person name="LaButti K."/>
            <person name="Andreopoulos B."/>
            <person name="Lipzen A."/>
            <person name="Chen C."/>
            <person name="Yan M."/>
            <person name="Daum C."/>
            <person name="Ng V."/>
            <person name="Clum A."/>
            <person name="Steindorff A."/>
            <person name="Ohm R.A."/>
            <person name="Martin F."/>
            <person name="Silar P."/>
            <person name="Natvig D.O."/>
            <person name="Lalanne C."/>
            <person name="Gautier V."/>
            <person name="Ament-Velasquez S.L."/>
            <person name="Kruys A."/>
            <person name="Hutchinson M.I."/>
            <person name="Powell A.J."/>
            <person name="Barry K."/>
            <person name="Miller A.N."/>
            <person name="Grigoriev I.V."/>
            <person name="Debuchy R."/>
            <person name="Gladieux P."/>
            <person name="Hiltunen Thoren M."/>
            <person name="Johannesson H."/>
        </authorList>
    </citation>
    <scope>NUCLEOTIDE SEQUENCE</scope>
    <source>
        <strain evidence="1">PSN309</strain>
    </source>
</reference>
<reference evidence="1" key="2">
    <citation type="submission" date="2023-05" db="EMBL/GenBank/DDBJ databases">
        <authorList>
            <consortium name="Lawrence Berkeley National Laboratory"/>
            <person name="Steindorff A."/>
            <person name="Hensen N."/>
            <person name="Bonometti L."/>
            <person name="Westerberg I."/>
            <person name="Brannstrom I.O."/>
            <person name="Guillou S."/>
            <person name="Cros-Aarteil S."/>
            <person name="Calhoun S."/>
            <person name="Haridas S."/>
            <person name="Kuo A."/>
            <person name="Mondo S."/>
            <person name="Pangilinan J."/>
            <person name="Riley R."/>
            <person name="Labutti K."/>
            <person name="Andreopoulos B."/>
            <person name="Lipzen A."/>
            <person name="Chen C."/>
            <person name="Yanf M."/>
            <person name="Daum C."/>
            <person name="Ng V."/>
            <person name="Clum A."/>
            <person name="Ohm R."/>
            <person name="Martin F."/>
            <person name="Silar P."/>
            <person name="Natvig D."/>
            <person name="Lalanne C."/>
            <person name="Gautier V."/>
            <person name="Ament-Velasquez S.L."/>
            <person name="Kruys A."/>
            <person name="Hutchinson M.I."/>
            <person name="Powell A.J."/>
            <person name="Barry K."/>
            <person name="Miller A.N."/>
            <person name="Grigoriev I.V."/>
            <person name="Debuchy R."/>
            <person name="Gladieux P."/>
            <person name="Thoren M.H."/>
            <person name="Johannesson H."/>
        </authorList>
    </citation>
    <scope>NUCLEOTIDE SEQUENCE</scope>
    <source>
        <strain evidence="1">PSN309</strain>
    </source>
</reference>
<dbReference type="EMBL" id="MU864357">
    <property type="protein sequence ID" value="KAK4191742.1"/>
    <property type="molecule type" value="Genomic_DNA"/>
</dbReference>
<accession>A0AAN6X5G9</accession>
<sequence>MVGMQPRQLKMQCTYVHRINACHARWRSPQRPRPAILVRNLFWLDQWAIQFWTALLFNTEAGFPFYRYSTLWGSYRCSFVDKRGPRDPSGSLELLINPKVAVRPVIFLGSSYAHSDENCTNCCPSGCQNSTKSPVYVQVRCVKCFSFQKRARSATDPLDGTGPGNLELQEEPIRRFSLLPITANRIREHGWGNNMNNSCFVATPAAQSYLSLYLWLLVQPANGLNKRSQYLVVRKKSSS</sequence>
<dbReference type="Proteomes" id="UP001302126">
    <property type="component" value="Unassembled WGS sequence"/>
</dbReference>
<organism evidence="1 2">
    <name type="scientific">Podospora australis</name>
    <dbReference type="NCBI Taxonomy" id="1536484"/>
    <lineage>
        <taxon>Eukaryota</taxon>
        <taxon>Fungi</taxon>
        <taxon>Dikarya</taxon>
        <taxon>Ascomycota</taxon>
        <taxon>Pezizomycotina</taxon>
        <taxon>Sordariomycetes</taxon>
        <taxon>Sordariomycetidae</taxon>
        <taxon>Sordariales</taxon>
        <taxon>Podosporaceae</taxon>
        <taxon>Podospora</taxon>
    </lineage>
</organism>
<name>A0AAN6X5G9_9PEZI</name>
<proteinExistence type="predicted"/>
<gene>
    <name evidence="1" type="ORF">QBC35DRAFT_275511</name>
</gene>
<evidence type="ECO:0000313" key="1">
    <source>
        <dbReference type="EMBL" id="KAK4191742.1"/>
    </source>
</evidence>